<sequence length="225" mass="26754">MMNVPMEAWSKEGISAMASCLGKPKLMDFMTAKMCQLGVGRSDYARVLVELNANGIKEIKVVYDWKPECCNHCKVFGHCVEKCSIRPRTDEEKRAIAEANEKAKQAKEQKQNEEFKVVQQRRMNGQNQKRNQGNNFGNEKRQEYRILKEDTPNRMEEQIREQCKKEIEFLDKLVDDKRIPNVEESKIWFTTTNQFLYYKKKWEVKWKTECPYEKEVSVNYRNFKK</sequence>
<organism evidence="3 4">
    <name type="scientific">Artemisia annua</name>
    <name type="common">Sweet wormwood</name>
    <dbReference type="NCBI Taxonomy" id="35608"/>
    <lineage>
        <taxon>Eukaryota</taxon>
        <taxon>Viridiplantae</taxon>
        <taxon>Streptophyta</taxon>
        <taxon>Embryophyta</taxon>
        <taxon>Tracheophyta</taxon>
        <taxon>Spermatophyta</taxon>
        <taxon>Magnoliopsida</taxon>
        <taxon>eudicotyledons</taxon>
        <taxon>Gunneridae</taxon>
        <taxon>Pentapetalae</taxon>
        <taxon>asterids</taxon>
        <taxon>campanulids</taxon>
        <taxon>Asterales</taxon>
        <taxon>Asteraceae</taxon>
        <taxon>Asteroideae</taxon>
        <taxon>Anthemideae</taxon>
        <taxon>Artemisiinae</taxon>
        <taxon>Artemisia</taxon>
    </lineage>
</organism>
<evidence type="ECO:0000313" key="3">
    <source>
        <dbReference type="EMBL" id="PWA95356.1"/>
    </source>
</evidence>
<name>A0A2U1QBG9_ARTAN</name>
<dbReference type="PANTHER" id="PTHR31286:SF180">
    <property type="entry name" value="OS10G0362600 PROTEIN"/>
    <property type="match status" value="1"/>
</dbReference>
<keyword evidence="4" id="KW-1185">Reference proteome</keyword>
<evidence type="ECO:0000256" key="1">
    <source>
        <dbReference type="SAM" id="Coils"/>
    </source>
</evidence>
<dbReference type="AlphaFoldDB" id="A0A2U1QBG9"/>
<dbReference type="PANTHER" id="PTHR31286">
    <property type="entry name" value="GLYCINE-RICH CELL WALL STRUCTURAL PROTEIN 1.8-LIKE"/>
    <property type="match status" value="1"/>
</dbReference>
<accession>A0A2U1QBG9</accession>
<protein>
    <recommendedName>
        <fullName evidence="5">DUF4283 domain-containing protein</fullName>
    </recommendedName>
</protein>
<feature type="region of interest" description="Disordered" evidence="2">
    <location>
        <begin position="121"/>
        <end position="141"/>
    </location>
</feature>
<evidence type="ECO:0000256" key="2">
    <source>
        <dbReference type="SAM" id="MobiDB-lite"/>
    </source>
</evidence>
<gene>
    <name evidence="3" type="ORF">CTI12_AA050890</name>
</gene>
<evidence type="ECO:0008006" key="5">
    <source>
        <dbReference type="Google" id="ProtNLM"/>
    </source>
</evidence>
<keyword evidence="1" id="KW-0175">Coiled coil</keyword>
<feature type="coiled-coil region" evidence="1">
    <location>
        <begin position="89"/>
        <end position="116"/>
    </location>
</feature>
<dbReference type="InterPro" id="IPR040256">
    <property type="entry name" value="At4g02000-like"/>
</dbReference>
<dbReference type="OrthoDB" id="997591at2759"/>
<dbReference type="EMBL" id="PKPP01000247">
    <property type="protein sequence ID" value="PWA95356.1"/>
    <property type="molecule type" value="Genomic_DNA"/>
</dbReference>
<comment type="caution">
    <text evidence="3">The sequence shown here is derived from an EMBL/GenBank/DDBJ whole genome shotgun (WGS) entry which is preliminary data.</text>
</comment>
<proteinExistence type="predicted"/>
<evidence type="ECO:0000313" key="4">
    <source>
        <dbReference type="Proteomes" id="UP000245207"/>
    </source>
</evidence>
<reference evidence="3 4" key="1">
    <citation type="journal article" date="2018" name="Mol. Plant">
        <title>The genome of Artemisia annua provides insight into the evolution of Asteraceae family and artemisinin biosynthesis.</title>
        <authorList>
            <person name="Shen Q."/>
            <person name="Zhang L."/>
            <person name="Liao Z."/>
            <person name="Wang S."/>
            <person name="Yan T."/>
            <person name="Shi P."/>
            <person name="Liu M."/>
            <person name="Fu X."/>
            <person name="Pan Q."/>
            <person name="Wang Y."/>
            <person name="Lv Z."/>
            <person name="Lu X."/>
            <person name="Zhang F."/>
            <person name="Jiang W."/>
            <person name="Ma Y."/>
            <person name="Chen M."/>
            <person name="Hao X."/>
            <person name="Li L."/>
            <person name="Tang Y."/>
            <person name="Lv G."/>
            <person name="Zhou Y."/>
            <person name="Sun X."/>
            <person name="Brodelius P.E."/>
            <person name="Rose J.K.C."/>
            <person name="Tang K."/>
        </authorList>
    </citation>
    <scope>NUCLEOTIDE SEQUENCE [LARGE SCALE GENOMIC DNA]</scope>
    <source>
        <strain evidence="4">cv. Huhao1</strain>
        <tissue evidence="3">Leaf</tissue>
    </source>
</reference>
<dbReference type="Proteomes" id="UP000245207">
    <property type="component" value="Unassembled WGS sequence"/>
</dbReference>
<feature type="compositionally biased region" description="Low complexity" evidence="2">
    <location>
        <begin position="121"/>
        <end position="137"/>
    </location>
</feature>